<dbReference type="CDD" id="cd03271">
    <property type="entry name" value="ABC_UvrA_II"/>
    <property type="match status" value="1"/>
</dbReference>
<keyword evidence="2 17" id="KW-0963">Cytoplasm</keyword>
<dbReference type="Proteomes" id="UP000219621">
    <property type="component" value="Unassembled WGS sequence"/>
</dbReference>
<dbReference type="Pfam" id="PF17755">
    <property type="entry name" value="UvrA_DNA-bind"/>
    <property type="match status" value="1"/>
</dbReference>
<dbReference type="FunFam" id="1.20.1580.10:FF:000002">
    <property type="entry name" value="UvrABC system protein A"/>
    <property type="match status" value="1"/>
</dbReference>
<keyword evidence="3 17" id="KW-0479">Metal-binding</keyword>
<dbReference type="GO" id="GO:0009432">
    <property type="term" value="P:SOS response"/>
    <property type="evidence" value="ECO:0007669"/>
    <property type="project" value="UniProtKB-UniRule"/>
</dbReference>
<dbReference type="NCBIfam" id="NF001503">
    <property type="entry name" value="PRK00349.1"/>
    <property type="match status" value="1"/>
</dbReference>
<keyword evidence="10 17" id="KW-0067">ATP-binding</keyword>
<proteinExistence type="inferred from homology"/>
<comment type="function">
    <text evidence="17">The UvrABC repair system catalyzes the recognition and processing of DNA lesions. UvrA is an ATPase and a DNA-binding protein. A damage recognition complex composed of 2 UvrA and 2 UvrB subunits scans DNA for abnormalities. When the presence of a lesion has been verified by UvrB, the UvrA molecules dissociate.</text>
</comment>
<evidence type="ECO:0000256" key="15">
    <source>
        <dbReference type="ARBA" id="ARBA00039316"/>
    </source>
</evidence>
<dbReference type="Pfam" id="PF00005">
    <property type="entry name" value="ABC_tran"/>
    <property type="match status" value="1"/>
</dbReference>
<keyword evidence="8 17" id="KW-0863">Zinc-finger</keyword>
<organism evidence="19 20">
    <name type="scientific">Caenispirillum bisanense</name>
    <dbReference type="NCBI Taxonomy" id="414052"/>
    <lineage>
        <taxon>Bacteria</taxon>
        <taxon>Pseudomonadati</taxon>
        <taxon>Pseudomonadota</taxon>
        <taxon>Alphaproteobacteria</taxon>
        <taxon>Rhodospirillales</taxon>
        <taxon>Novispirillaceae</taxon>
        <taxon>Caenispirillum</taxon>
    </lineage>
</organism>
<dbReference type="RefSeq" id="WP_097278708.1">
    <property type="nucleotide sequence ID" value="NZ_OCNJ01000003.1"/>
</dbReference>
<dbReference type="HAMAP" id="MF_00205">
    <property type="entry name" value="UvrA"/>
    <property type="match status" value="1"/>
</dbReference>
<keyword evidence="11 17" id="KW-0267">Excision nuclease</keyword>
<evidence type="ECO:0000256" key="1">
    <source>
        <dbReference type="ARBA" id="ARBA00004496"/>
    </source>
</evidence>
<keyword evidence="6 17" id="KW-0227">DNA damage</keyword>
<comment type="caution">
    <text evidence="17">Lacks conserved residue(s) required for the propagation of feature annotation.</text>
</comment>
<evidence type="ECO:0000256" key="4">
    <source>
        <dbReference type="ARBA" id="ARBA00022737"/>
    </source>
</evidence>
<dbReference type="PROSITE" id="PS00211">
    <property type="entry name" value="ABC_TRANSPORTER_1"/>
    <property type="match status" value="2"/>
</dbReference>
<reference evidence="19 20" key="1">
    <citation type="submission" date="2017-09" db="EMBL/GenBank/DDBJ databases">
        <authorList>
            <person name="Ehlers B."/>
            <person name="Leendertz F.H."/>
        </authorList>
    </citation>
    <scope>NUCLEOTIDE SEQUENCE [LARGE SCALE GENOMIC DNA]</scope>
    <source>
        <strain evidence="19 20">USBA 140</strain>
    </source>
</reference>
<evidence type="ECO:0000256" key="6">
    <source>
        <dbReference type="ARBA" id="ARBA00022763"/>
    </source>
</evidence>
<dbReference type="GO" id="GO:0005737">
    <property type="term" value="C:cytoplasm"/>
    <property type="evidence" value="ECO:0007669"/>
    <property type="project" value="UniProtKB-SubCell"/>
</dbReference>
<dbReference type="GO" id="GO:0009381">
    <property type="term" value="F:excinuclease ABC activity"/>
    <property type="evidence" value="ECO:0007669"/>
    <property type="project" value="UniProtKB-UniRule"/>
</dbReference>
<evidence type="ECO:0000256" key="16">
    <source>
        <dbReference type="ARBA" id="ARBA00042156"/>
    </source>
</evidence>
<evidence type="ECO:0000256" key="13">
    <source>
        <dbReference type="ARBA" id="ARBA00023204"/>
    </source>
</evidence>
<dbReference type="OrthoDB" id="9809851at2"/>
<dbReference type="GO" id="GO:0008270">
    <property type="term" value="F:zinc ion binding"/>
    <property type="evidence" value="ECO:0007669"/>
    <property type="project" value="UniProtKB-UniRule"/>
</dbReference>
<dbReference type="AlphaFoldDB" id="A0A286GFK7"/>
<dbReference type="PROSITE" id="PS50893">
    <property type="entry name" value="ABC_TRANSPORTER_2"/>
    <property type="match status" value="1"/>
</dbReference>
<dbReference type="GO" id="GO:0003677">
    <property type="term" value="F:DNA binding"/>
    <property type="evidence" value="ECO:0007669"/>
    <property type="project" value="UniProtKB-UniRule"/>
</dbReference>
<dbReference type="Gene3D" id="1.20.1580.10">
    <property type="entry name" value="ABC transporter ATPase like domain"/>
    <property type="match status" value="2"/>
</dbReference>
<dbReference type="PANTHER" id="PTHR43152:SF3">
    <property type="entry name" value="UVRABC SYSTEM PROTEIN A"/>
    <property type="match status" value="1"/>
</dbReference>
<evidence type="ECO:0000256" key="12">
    <source>
        <dbReference type="ARBA" id="ARBA00023125"/>
    </source>
</evidence>
<dbReference type="InterPro" id="IPR017871">
    <property type="entry name" value="ABC_transporter-like_CS"/>
</dbReference>
<feature type="binding site" evidence="17">
    <location>
        <begin position="643"/>
        <end position="650"/>
    </location>
    <ligand>
        <name>ATP</name>
        <dbReference type="ChEBI" id="CHEBI:30616"/>
    </ligand>
</feature>
<dbReference type="GO" id="GO:0009380">
    <property type="term" value="C:excinuclease repair complex"/>
    <property type="evidence" value="ECO:0007669"/>
    <property type="project" value="InterPro"/>
</dbReference>
<dbReference type="InterPro" id="IPR003439">
    <property type="entry name" value="ABC_transporter-like_ATP-bd"/>
</dbReference>
<evidence type="ECO:0000256" key="5">
    <source>
        <dbReference type="ARBA" id="ARBA00022741"/>
    </source>
</evidence>
<keyword evidence="20" id="KW-1185">Reference proteome</keyword>
<dbReference type="GO" id="GO:0006289">
    <property type="term" value="P:nucleotide-excision repair"/>
    <property type="evidence" value="ECO:0007669"/>
    <property type="project" value="UniProtKB-UniRule"/>
</dbReference>
<dbReference type="PANTHER" id="PTHR43152">
    <property type="entry name" value="UVRABC SYSTEM PROTEIN A"/>
    <property type="match status" value="1"/>
</dbReference>
<dbReference type="NCBIfam" id="TIGR00630">
    <property type="entry name" value="uvra"/>
    <property type="match status" value="1"/>
</dbReference>
<evidence type="ECO:0000256" key="7">
    <source>
        <dbReference type="ARBA" id="ARBA00022769"/>
    </source>
</evidence>
<evidence type="ECO:0000259" key="18">
    <source>
        <dbReference type="PROSITE" id="PS50893"/>
    </source>
</evidence>
<comment type="similarity">
    <text evidence="14 17">Belongs to the ABC transporter superfamily. UvrA family.</text>
</comment>
<dbReference type="GO" id="GO:0016887">
    <property type="term" value="F:ATP hydrolysis activity"/>
    <property type="evidence" value="ECO:0007669"/>
    <property type="project" value="InterPro"/>
</dbReference>
<evidence type="ECO:0000256" key="17">
    <source>
        <dbReference type="HAMAP-Rule" id="MF_00205"/>
    </source>
</evidence>
<accession>A0A286GFK7</accession>
<feature type="domain" description="ABC transporter" evidence="18">
    <location>
        <begin position="607"/>
        <end position="939"/>
    </location>
</feature>
<evidence type="ECO:0000256" key="2">
    <source>
        <dbReference type="ARBA" id="ARBA00022490"/>
    </source>
</evidence>
<name>A0A286GFK7_9PROT</name>
<gene>
    <name evidence="17" type="primary">uvrA</name>
    <name evidence="19" type="ORF">SAMN05421508_103312</name>
</gene>
<keyword evidence="17" id="KW-0742">SOS response</keyword>
<dbReference type="SUPFAM" id="SSF52540">
    <property type="entry name" value="P-loop containing nucleoside triphosphate hydrolases"/>
    <property type="match status" value="2"/>
</dbReference>
<evidence type="ECO:0000256" key="8">
    <source>
        <dbReference type="ARBA" id="ARBA00022771"/>
    </source>
</evidence>
<evidence type="ECO:0000256" key="3">
    <source>
        <dbReference type="ARBA" id="ARBA00022723"/>
    </source>
</evidence>
<keyword evidence="4 17" id="KW-0677">Repeat</keyword>
<feature type="binding site" evidence="17">
    <location>
        <begin position="33"/>
        <end position="40"/>
    </location>
    <ligand>
        <name>ATP</name>
        <dbReference type="ChEBI" id="CHEBI:30616"/>
    </ligand>
</feature>
<dbReference type="Gene3D" id="3.30.1490.20">
    <property type="entry name" value="ATP-grasp fold, A domain"/>
    <property type="match status" value="1"/>
</dbReference>
<keyword evidence="13 17" id="KW-0234">DNA repair</keyword>
<dbReference type="GO" id="GO:0005524">
    <property type="term" value="F:ATP binding"/>
    <property type="evidence" value="ECO:0007669"/>
    <property type="project" value="UniProtKB-UniRule"/>
</dbReference>
<dbReference type="EMBL" id="OCNJ01000003">
    <property type="protein sequence ID" value="SOD94016.1"/>
    <property type="molecule type" value="Genomic_DNA"/>
</dbReference>
<evidence type="ECO:0000256" key="10">
    <source>
        <dbReference type="ARBA" id="ARBA00022840"/>
    </source>
</evidence>
<keyword evidence="9 17" id="KW-0862">Zinc</keyword>
<dbReference type="CDD" id="cd03270">
    <property type="entry name" value="ABC_UvrA_I"/>
    <property type="match status" value="1"/>
</dbReference>
<dbReference type="InterPro" id="IPR004602">
    <property type="entry name" value="UvrA"/>
</dbReference>
<comment type="subunit">
    <text evidence="17">Forms a heterotetramer with UvrB during the search for lesions.</text>
</comment>
<keyword evidence="7 17" id="KW-0228">DNA excision</keyword>
<keyword evidence="12 17" id="KW-0238">DNA-binding</keyword>
<dbReference type="Gene3D" id="3.40.50.300">
    <property type="entry name" value="P-loop containing nucleotide triphosphate hydrolases"/>
    <property type="match status" value="2"/>
</dbReference>
<dbReference type="InterPro" id="IPR027417">
    <property type="entry name" value="P-loop_NTPase"/>
</dbReference>
<feature type="zinc finger region" description="C4-type" evidence="17">
    <location>
        <begin position="742"/>
        <end position="768"/>
    </location>
</feature>
<evidence type="ECO:0000313" key="20">
    <source>
        <dbReference type="Proteomes" id="UP000219621"/>
    </source>
</evidence>
<evidence type="ECO:0000256" key="9">
    <source>
        <dbReference type="ARBA" id="ARBA00022833"/>
    </source>
</evidence>
<sequence length="951" mass="104555">MSQQYIRVSGAREHNLKNIDVALPRDKLVVITGLSGSGKSSLAFDTIYAEGQRRYVESLSAYARQFLELMQKPDVESIEGLSPAISIEQKTTSRNPRSTVGTVTEIYDYMRLLWARVGVPHSPATGLPIESQTVSQMVDRIMEMGDGTRLYLLAPIVRGRKGEYRKELRELQAKGFQRVKVDGELYEIDEVPALNKKVKHDIEVVVDRVVVKEGIESRLADSVETALDLTDGLVFAEDAGSGERTTFSAKFACPVSGFTIDEVEPRLFSFNNPFGACPTCDGLGVKMYFDPMLVVPDERRTLRQGAVAPWAATGQVSPYYQQALESVSAHFGCDMDTPWKDLPAELQRVILDGSGNTPIRMSYRDGSRAFTTERPFEGVIPNIARRYRETESQHMRDEFDKYRASAPCEACNGKRLKPEALAVKIAGKDISDITDLSIADAGAWFEGLEAQLKPKDREIASRILREINERLMFLNNVGLEYLTLARTSGTLSGGESQRIRLASQIGSGLTGVLYVLDEPSIGLHQRDNDRLLATLRRLRDIGNTVIVVEHDEDAIRSADHLVDMGPGAGRHGGVIVAEGTPDEVMANEASLTGQYLTGKKFVPVPAVRRKGNGKALSVVGARANNLRNVTVDFPLGTFTCVTGVSGGGKSSLVIETLYKALARTLHGAREHPAPHERIDGLVHIDKIVDIDQSPIGRTPRSNPATYCGAFTPIRDWFAGLPEAQARGYKPGRFSFNVKGGRCEACQGDGLIKIEMHFLPDVYVTCDVCKGKRYNRETLEVAFKGKSIADVLDMTVEEAADFFKAVPVIRDKMELLKQVGLGYIHLGQQATTLSGGEAQRVKLAKELSRRATGRTLYILDEPTTGLHFEDVRKLMEVLHQLVETGNTVVVIEHNLEVIKTADWIVDIGPEGGSGGGKVVAAGTPEEIVEVEESYTGRYLKPYLTNTATRLRA</sequence>
<protein>
    <recommendedName>
        <fullName evidence="15 17">UvrABC system protein A</fullName>
        <shortName evidence="17">UvrA protein</shortName>
    </recommendedName>
    <alternativeName>
        <fullName evidence="16 17">Excinuclease ABC subunit A</fullName>
    </alternativeName>
</protein>
<dbReference type="Pfam" id="PF17760">
    <property type="entry name" value="UvrA_inter"/>
    <property type="match status" value="1"/>
</dbReference>
<dbReference type="InterPro" id="IPR041552">
    <property type="entry name" value="UvrA_DNA-bd"/>
</dbReference>
<dbReference type="Gene3D" id="1.10.8.280">
    <property type="entry name" value="ABC transporter ATPase domain-like"/>
    <property type="match status" value="1"/>
</dbReference>
<keyword evidence="5 17" id="KW-0547">Nucleotide-binding</keyword>
<evidence type="ECO:0000313" key="19">
    <source>
        <dbReference type="EMBL" id="SOD94016.1"/>
    </source>
</evidence>
<dbReference type="InterPro" id="IPR041102">
    <property type="entry name" value="UvrA_inter"/>
</dbReference>
<dbReference type="InterPro" id="IPR013815">
    <property type="entry name" value="ATP_grasp_subdomain_1"/>
</dbReference>
<comment type="subcellular location">
    <subcellularLocation>
        <location evidence="1 17">Cytoplasm</location>
    </subcellularLocation>
</comment>
<evidence type="ECO:0000256" key="11">
    <source>
        <dbReference type="ARBA" id="ARBA00022881"/>
    </source>
</evidence>
<evidence type="ECO:0000256" key="14">
    <source>
        <dbReference type="ARBA" id="ARBA00038000"/>
    </source>
</evidence>